<dbReference type="PANTHER" id="PTHR30024:SF48">
    <property type="entry name" value="ABC TRANSPORTER SUBSTRATE-BINDING PROTEIN"/>
    <property type="match status" value="1"/>
</dbReference>
<feature type="signal peptide" evidence="1">
    <location>
        <begin position="1"/>
        <end position="21"/>
    </location>
</feature>
<protein>
    <submittedName>
        <fullName evidence="3">ABC transporter substrate-binding protein</fullName>
    </submittedName>
</protein>
<feature type="chain" id="PRO_5028953514" evidence="1">
    <location>
        <begin position="22"/>
        <end position="330"/>
    </location>
</feature>
<name>A0A7C9VBR0_9HYPH</name>
<accession>A0A7C9VBR0</accession>
<proteinExistence type="predicted"/>
<dbReference type="EMBL" id="JAAKZG010000003">
    <property type="protein sequence ID" value="NGN41312.1"/>
    <property type="molecule type" value="Genomic_DNA"/>
</dbReference>
<evidence type="ECO:0000313" key="4">
    <source>
        <dbReference type="Proteomes" id="UP000481252"/>
    </source>
</evidence>
<dbReference type="Pfam" id="PF09084">
    <property type="entry name" value="NMT1"/>
    <property type="match status" value="1"/>
</dbReference>
<keyword evidence="1" id="KW-0732">Signal</keyword>
<dbReference type="InterPro" id="IPR015168">
    <property type="entry name" value="SsuA/THI5"/>
</dbReference>
<evidence type="ECO:0000259" key="2">
    <source>
        <dbReference type="Pfam" id="PF09084"/>
    </source>
</evidence>
<dbReference type="RefSeq" id="WP_165116632.1">
    <property type="nucleotide sequence ID" value="NZ_JAAKZG010000003.1"/>
</dbReference>
<organism evidence="3 4">
    <name type="scientific">Mesorhizobium zhangyense</name>
    <dbReference type="NCBI Taxonomy" id="1776730"/>
    <lineage>
        <taxon>Bacteria</taxon>
        <taxon>Pseudomonadati</taxon>
        <taxon>Pseudomonadota</taxon>
        <taxon>Alphaproteobacteria</taxon>
        <taxon>Hyphomicrobiales</taxon>
        <taxon>Phyllobacteriaceae</taxon>
        <taxon>Mesorhizobium</taxon>
    </lineage>
</organism>
<dbReference type="PANTHER" id="PTHR30024">
    <property type="entry name" value="ALIPHATIC SULFONATES-BINDING PROTEIN-RELATED"/>
    <property type="match status" value="1"/>
</dbReference>
<evidence type="ECO:0000313" key="3">
    <source>
        <dbReference type="EMBL" id="NGN41312.1"/>
    </source>
</evidence>
<comment type="caution">
    <text evidence="3">The sequence shown here is derived from an EMBL/GenBank/DDBJ whole genome shotgun (WGS) entry which is preliminary data.</text>
</comment>
<dbReference type="Proteomes" id="UP000481252">
    <property type="component" value="Unassembled WGS sequence"/>
</dbReference>
<keyword evidence="4" id="KW-1185">Reference proteome</keyword>
<sequence>MLISRRTILRLAALGLTGVFASRCGSGYAAGKVRIGVLKFGTVSWELDTIKQHQLDTANGIELDVVNFAGEDATNVALLAGEVDMIVSDWLWVSRQRSSGEDLTLVPYSTAVGAIMVKQDSPIKIVSDLKEKKIGVAGGPIDKSWLLIQAMAKRDFEVDLPTENDVVFGAPPLLAEKAMDGELDAVLNFWHFCARLEANGFRRLVGANEAAKALGATGPVSALGYIFHEKWAQENQAAAMGFVKASTAAKQLLSQSDEEWLRLAPLMRAEGKELEKLRDRYREGIPTRPIAEEEADAAKLYAVLAAVGGEKLVGEAREMAPGTYWSGLTR</sequence>
<dbReference type="SUPFAM" id="SSF53850">
    <property type="entry name" value="Periplasmic binding protein-like II"/>
    <property type="match status" value="1"/>
</dbReference>
<feature type="domain" description="SsuA/THI5-like" evidence="2">
    <location>
        <begin position="58"/>
        <end position="253"/>
    </location>
</feature>
<evidence type="ECO:0000256" key="1">
    <source>
        <dbReference type="SAM" id="SignalP"/>
    </source>
</evidence>
<dbReference type="AlphaFoldDB" id="A0A7C9VBR0"/>
<gene>
    <name evidence="3" type="ORF">G6N74_09565</name>
</gene>
<dbReference type="Gene3D" id="3.40.190.10">
    <property type="entry name" value="Periplasmic binding protein-like II"/>
    <property type="match status" value="2"/>
</dbReference>
<reference evidence="3 4" key="1">
    <citation type="submission" date="2020-02" db="EMBL/GenBank/DDBJ databases">
        <title>Genome sequence of the type strain CGMCC 1.15528 of Mesorhizobium zhangyense.</title>
        <authorList>
            <person name="Gao J."/>
            <person name="Sun J."/>
        </authorList>
    </citation>
    <scope>NUCLEOTIDE SEQUENCE [LARGE SCALE GENOMIC DNA]</scope>
    <source>
        <strain evidence="3 4">CGMCC 1.15528</strain>
    </source>
</reference>